<keyword evidence="2" id="KW-0238">DNA-binding</keyword>
<dbReference type="SUPFAM" id="SSF55945">
    <property type="entry name" value="TATA-box binding protein-like"/>
    <property type="match status" value="2"/>
</dbReference>
<comment type="caution">
    <text evidence="4">The sequence shown here is derived from an EMBL/GenBank/DDBJ whole genome shotgun (WGS) entry which is preliminary data.</text>
</comment>
<dbReference type="Pfam" id="PF00352">
    <property type="entry name" value="TBP"/>
    <property type="match status" value="2"/>
</dbReference>
<gene>
    <name evidence="4" type="primary">Cnig_chr_III.g11165</name>
    <name evidence="4" type="ORF">B9Z55_011165</name>
</gene>
<accession>A0A2G5UJ63</accession>
<evidence type="ECO:0000256" key="2">
    <source>
        <dbReference type="ARBA" id="ARBA00023125"/>
    </source>
</evidence>
<dbReference type="Proteomes" id="UP000230233">
    <property type="component" value="Chromosome III"/>
</dbReference>
<dbReference type="InterPro" id="IPR012295">
    <property type="entry name" value="TBP_dom_sf"/>
</dbReference>
<name>A0A2G5UJ63_9PELO</name>
<evidence type="ECO:0000313" key="4">
    <source>
        <dbReference type="EMBL" id="PIC39493.1"/>
    </source>
</evidence>
<dbReference type="Gene3D" id="3.30.310.10">
    <property type="entry name" value="TATA-Binding Protein"/>
    <property type="match status" value="2"/>
</dbReference>
<dbReference type="PRINTS" id="PR00686">
    <property type="entry name" value="TIFACTORIID"/>
</dbReference>
<dbReference type="OrthoDB" id="5870771at2759"/>
<reference evidence="5" key="1">
    <citation type="submission" date="2017-10" db="EMBL/GenBank/DDBJ databases">
        <title>Rapid genome shrinkage in a self-fertile nematode reveals novel sperm competition proteins.</title>
        <authorList>
            <person name="Yin D."/>
            <person name="Schwarz E.M."/>
            <person name="Thomas C.G."/>
            <person name="Felde R.L."/>
            <person name="Korf I.F."/>
            <person name="Cutter A.D."/>
            <person name="Schartner C.M."/>
            <person name="Ralston E.J."/>
            <person name="Meyer B.J."/>
            <person name="Haag E.S."/>
        </authorList>
    </citation>
    <scope>NUCLEOTIDE SEQUENCE [LARGE SCALE GENOMIC DNA]</scope>
    <source>
        <strain evidence="5">JU1422</strain>
    </source>
</reference>
<dbReference type="InterPro" id="IPR000814">
    <property type="entry name" value="TBP"/>
</dbReference>
<keyword evidence="5" id="KW-1185">Reference proteome</keyword>
<evidence type="ECO:0000256" key="1">
    <source>
        <dbReference type="ARBA" id="ARBA00005560"/>
    </source>
</evidence>
<sequence>MRIREPKTTALIFSSGKIVCTGAKSEESSRLAARKYARIVQKIGYNTRFSEFEVQNVVASFDAGFGIQLDALSIVHSRFCTYEPEIFPGLVYRTVEPRATLLVFLSGKVVITGTKTSKDIEDVFEQISPILREFKK</sequence>
<dbReference type="AlphaFoldDB" id="A0A2G5UJ63"/>
<comment type="similarity">
    <text evidence="1">Belongs to the TBP family.</text>
</comment>
<dbReference type="GO" id="GO:0003677">
    <property type="term" value="F:DNA binding"/>
    <property type="evidence" value="ECO:0007669"/>
    <property type="project" value="UniProtKB-KW"/>
</dbReference>
<protein>
    <recommendedName>
        <fullName evidence="6">TATA-box-binding protein</fullName>
    </recommendedName>
</protein>
<evidence type="ECO:0000313" key="5">
    <source>
        <dbReference type="Proteomes" id="UP000230233"/>
    </source>
</evidence>
<dbReference type="GO" id="GO:0006352">
    <property type="term" value="P:DNA-templated transcription initiation"/>
    <property type="evidence" value="ECO:0007669"/>
    <property type="project" value="InterPro"/>
</dbReference>
<organism evidence="4 5">
    <name type="scientific">Caenorhabditis nigoni</name>
    <dbReference type="NCBI Taxonomy" id="1611254"/>
    <lineage>
        <taxon>Eukaryota</taxon>
        <taxon>Metazoa</taxon>
        <taxon>Ecdysozoa</taxon>
        <taxon>Nematoda</taxon>
        <taxon>Chromadorea</taxon>
        <taxon>Rhabditida</taxon>
        <taxon>Rhabditina</taxon>
        <taxon>Rhabditomorpha</taxon>
        <taxon>Rhabditoidea</taxon>
        <taxon>Rhabditidae</taxon>
        <taxon>Peloderinae</taxon>
        <taxon>Caenorhabditis</taxon>
    </lineage>
</organism>
<dbReference type="EMBL" id="PDUG01000003">
    <property type="protein sequence ID" value="PIC39493.1"/>
    <property type="molecule type" value="Genomic_DNA"/>
</dbReference>
<dbReference type="PANTHER" id="PTHR10126">
    <property type="entry name" value="TATA-BOX BINDING PROTEIN"/>
    <property type="match status" value="1"/>
</dbReference>
<evidence type="ECO:0008006" key="6">
    <source>
        <dbReference type="Google" id="ProtNLM"/>
    </source>
</evidence>
<evidence type="ECO:0000256" key="3">
    <source>
        <dbReference type="ARBA" id="ARBA00023163"/>
    </source>
</evidence>
<proteinExistence type="inferred from homology"/>
<keyword evidence="3" id="KW-0804">Transcription</keyword>